<name>A0AA85JS26_TRIRE</name>
<sequence length="102" mass="12021">MVSENLPYLNTEYDFSGRKYDVVFYVEDISHEWHTTLSDTFVEELTRKTGNFKRFDVFCSMLQSAISKRSSFLKLDLLNYEDLSEIRKSRVINDYSVPSLLS</sequence>
<dbReference type="Proteomes" id="UP000050795">
    <property type="component" value="Unassembled WGS sequence"/>
</dbReference>
<proteinExistence type="predicted"/>
<keyword evidence="1" id="KW-1185">Reference proteome</keyword>
<reference evidence="2" key="2">
    <citation type="submission" date="2023-11" db="UniProtKB">
        <authorList>
            <consortium name="WormBaseParasite"/>
        </authorList>
    </citation>
    <scope>IDENTIFICATION</scope>
</reference>
<evidence type="ECO:0000313" key="2">
    <source>
        <dbReference type="WBParaSite" id="TREG1_53640.1"/>
    </source>
</evidence>
<dbReference type="WBParaSite" id="TREG1_53640.1">
    <property type="protein sequence ID" value="TREG1_53640.1"/>
    <property type="gene ID" value="TREG1_53640"/>
</dbReference>
<accession>A0AA85JS26</accession>
<evidence type="ECO:0000313" key="1">
    <source>
        <dbReference type="Proteomes" id="UP000050795"/>
    </source>
</evidence>
<organism evidence="1 2">
    <name type="scientific">Trichobilharzia regenti</name>
    <name type="common">Nasal bird schistosome</name>
    <dbReference type="NCBI Taxonomy" id="157069"/>
    <lineage>
        <taxon>Eukaryota</taxon>
        <taxon>Metazoa</taxon>
        <taxon>Spiralia</taxon>
        <taxon>Lophotrochozoa</taxon>
        <taxon>Platyhelminthes</taxon>
        <taxon>Trematoda</taxon>
        <taxon>Digenea</taxon>
        <taxon>Strigeidida</taxon>
        <taxon>Schistosomatoidea</taxon>
        <taxon>Schistosomatidae</taxon>
        <taxon>Trichobilharzia</taxon>
    </lineage>
</organism>
<reference evidence="1" key="1">
    <citation type="submission" date="2022-06" db="EMBL/GenBank/DDBJ databases">
        <authorList>
            <person name="Berger JAMES D."/>
            <person name="Berger JAMES D."/>
        </authorList>
    </citation>
    <scope>NUCLEOTIDE SEQUENCE [LARGE SCALE GENOMIC DNA]</scope>
</reference>
<protein>
    <submittedName>
        <fullName evidence="2">Uncharacterized protein</fullName>
    </submittedName>
</protein>
<dbReference type="AlphaFoldDB" id="A0AA85JS26"/>